<gene>
    <name evidence="3" type="ORF">RND71_021535</name>
</gene>
<evidence type="ECO:0000313" key="4">
    <source>
        <dbReference type="Proteomes" id="UP001291623"/>
    </source>
</evidence>
<dbReference type="InterPro" id="IPR001680">
    <property type="entry name" value="WD40_rpt"/>
</dbReference>
<accession>A0AAE1VCZ2</accession>
<reference evidence="3" key="1">
    <citation type="submission" date="2023-12" db="EMBL/GenBank/DDBJ databases">
        <title>Genome assembly of Anisodus tanguticus.</title>
        <authorList>
            <person name="Wang Y.-J."/>
        </authorList>
    </citation>
    <scope>NUCLEOTIDE SEQUENCE</scope>
    <source>
        <strain evidence="3">KB-2021</strain>
        <tissue evidence="3">Leaf</tissue>
    </source>
</reference>
<proteinExistence type="predicted"/>
<dbReference type="InterPro" id="IPR036322">
    <property type="entry name" value="WD40_repeat_dom_sf"/>
</dbReference>
<dbReference type="InterPro" id="IPR052779">
    <property type="entry name" value="WDR62"/>
</dbReference>
<dbReference type="PROSITE" id="PS50294">
    <property type="entry name" value="WD_REPEATS_REGION"/>
    <property type="match status" value="1"/>
</dbReference>
<evidence type="ECO:0000256" key="1">
    <source>
        <dbReference type="PROSITE-ProRule" id="PRU00221"/>
    </source>
</evidence>
<dbReference type="Gene3D" id="2.130.10.10">
    <property type="entry name" value="YVTN repeat-like/Quinoprotein amine dehydrogenase"/>
    <property type="match status" value="1"/>
</dbReference>
<keyword evidence="1" id="KW-0853">WD repeat</keyword>
<keyword evidence="4" id="KW-1185">Reference proteome</keyword>
<dbReference type="SMART" id="SM00320">
    <property type="entry name" value="WD40"/>
    <property type="match status" value="3"/>
</dbReference>
<evidence type="ECO:0000256" key="2">
    <source>
        <dbReference type="SAM" id="MobiDB-lite"/>
    </source>
</evidence>
<dbReference type="InterPro" id="IPR015943">
    <property type="entry name" value="WD40/YVTN_repeat-like_dom_sf"/>
</dbReference>
<dbReference type="Proteomes" id="UP001291623">
    <property type="component" value="Unassembled WGS sequence"/>
</dbReference>
<name>A0AAE1VCZ2_9SOLA</name>
<protein>
    <submittedName>
        <fullName evidence="3">Uncharacterized protein</fullName>
    </submittedName>
</protein>
<dbReference type="SUPFAM" id="SSF50978">
    <property type="entry name" value="WD40 repeat-like"/>
    <property type="match status" value="1"/>
</dbReference>
<organism evidence="3 4">
    <name type="scientific">Anisodus tanguticus</name>
    <dbReference type="NCBI Taxonomy" id="243964"/>
    <lineage>
        <taxon>Eukaryota</taxon>
        <taxon>Viridiplantae</taxon>
        <taxon>Streptophyta</taxon>
        <taxon>Embryophyta</taxon>
        <taxon>Tracheophyta</taxon>
        <taxon>Spermatophyta</taxon>
        <taxon>Magnoliopsida</taxon>
        <taxon>eudicotyledons</taxon>
        <taxon>Gunneridae</taxon>
        <taxon>Pentapetalae</taxon>
        <taxon>asterids</taxon>
        <taxon>lamiids</taxon>
        <taxon>Solanales</taxon>
        <taxon>Solanaceae</taxon>
        <taxon>Solanoideae</taxon>
        <taxon>Hyoscyameae</taxon>
        <taxon>Anisodus</taxon>
    </lineage>
</organism>
<dbReference type="EMBL" id="JAVYJV010000011">
    <property type="protein sequence ID" value="KAK4359306.1"/>
    <property type="molecule type" value="Genomic_DNA"/>
</dbReference>
<sequence length="384" mass="41629">MAIDAPTDKFPHSHYFLASGGKDGMIHLYDVQSGTKILSCNADRSLVFCDVSMIDSAYKISCYHRVLPGVVYDMTVDACTGIAVTVGQDKKINIFGVPSGKLIRSFKHIGGDPIKVRICGPQLQLSGLPDSFKILCLYDIMAGDMVVQAVGHGDVITGVIFLPDCKHLVSVSSDGCIFVWKVPSSLSSRMLWKIKENACPLSPPKFAAPATSGQIKLHEVNYHQPEGISMTPKLFQVNQRVLCREGSSPATAFKFSISRLPKWAQAQVTNLHSLMTDPNCSSSKTGKTGSADMQRPTCETVLVYEEALHNLDAAADRAVQLFSKLVSQHGRIESSREHENQLLAKAAEMLVPTAKKLDATAKMAQSANTGSNGKAKMDISTNEI</sequence>
<dbReference type="PANTHER" id="PTHR45589:SF1">
    <property type="entry name" value="WD REPEAT DOMAIN 62, ISOFORM G"/>
    <property type="match status" value="1"/>
</dbReference>
<feature type="region of interest" description="Disordered" evidence="2">
    <location>
        <begin position="365"/>
        <end position="384"/>
    </location>
</feature>
<feature type="repeat" description="WD" evidence="1">
    <location>
        <begin position="149"/>
        <end position="190"/>
    </location>
</feature>
<dbReference type="PROSITE" id="PS50082">
    <property type="entry name" value="WD_REPEATS_2"/>
    <property type="match status" value="1"/>
</dbReference>
<evidence type="ECO:0000313" key="3">
    <source>
        <dbReference type="EMBL" id="KAK4359306.1"/>
    </source>
</evidence>
<dbReference type="Pfam" id="PF00400">
    <property type="entry name" value="WD40"/>
    <property type="match status" value="2"/>
</dbReference>
<dbReference type="AlphaFoldDB" id="A0AAE1VCZ2"/>
<dbReference type="PANTHER" id="PTHR45589">
    <property type="entry name" value="WD REPEAT DOMAIN 62, ISOFORM G"/>
    <property type="match status" value="1"/>
</dbReference>
<comment type="caution">
    <text evidence="3">The sequence shown here is derived from an EMBL/GenBank/DDBJ whole genome shotgun (WGS) entry which is preliminary data.</text>
</comment>